<name>A0A367ED74_9ACTN</name>
<protein>
    <recommendedName>
        <fullName evidence="2">histidine kinase</fullName>
        <ecNumber evidence="2">2.7.13.3</ecNumber>
    </recommendedName>
</protein>
<dbReference type="CDD" id="cd16917">
    <property type="entry name" value="HATPase_UhpB-NarQ-NarX-like"/>
    <property type="match status" value="1"/>
</dbReference>
<keyword evidence="10" id="KW-0472">Membrane</keyword>
<dbReference type="Gene3D" id="3.30.565.10">
    <property type="entry name" value="Histidine kinase-like ATPase, C-terminal domain"/>
    <property type="match status" value="1"/>
</dbReference>
<evidence type="ECO:0000259" key="11">
    <source>
        <dbReference type="SMART" id="SM00387"/>
    </source>
</evidence>
<keyword evidence="5" id="KW-0547">Nucleotide-binding</keyword>
<keyword evidence="4" id="KW-0808">Transferase</keyword>
<evidence type="ECO:0000256" key="3">
    <source>
        <dbReference type="ARBA" id="ARBA00022553"/>
    </source>
</evidence>
<keyword evidence="10" id="KW-1133">Transmembrane helix</keyword>
<dbReference type="InterPro" id="IPR025828">
    <property type="entry name" value="Put_sensor_dom"/>
</dbReference>
<evidence type="ECO:0000256" key="6">
    <source>
        <dbReference type="ARBA" id="ARBA00022777"/>
    </source>
</evidence>
<evidence type="ECO:0000256" key="9">
    <source>
        <dbReference type="SAM" id="MobiDB-lite"/>
    </source>
</evidence>
<reference evidence="12 13" key="1">
    <citation type="submission" date="2018-06" db="EMBL/GenBank/DDBJ databases">
        <title>Streptomyces reniochalinae sp. nov. and Streptomyces diacarnus sp. nov. from marine sponges.</title>
        <authorList>
            <person name="Li L."/>
        </authorList>
    </citation>
    <scope>NUCLEOTIDE SEQUENCE [LARGE SCALE GENOMIC DNA]</scope>
    <source>
        <strain evidence="12 13">LHW50302</strain>
    </source>
</reference>
<dbReference type="EMBL" id="QOIM01000040">
    <property type="protein sequence ID" value="RCG15913.1"/>
    <property type="molecule type" value="Genomic_DNA"/>
</dbReference>
<feature type="transmembrane region" description="Helical" evidence="10">
    <location>
        <begin position="192"/>
        <end position="220"/>
    </location>
</feature>
<accession>A0A367ED74</accession>
<evidence type="ECO:0000256" key="5">
    <source>
        <dbReference type="ARBA" id="ARBA00022741"/>
    </source>
</evidence>
<comment type="caution">
    <text evidence="12">The sequence shown here is derived from an EMBL/GenBank/DDBJ whole genome shotgun (WGS) entry which is preliminary data.</text>
</comment>
<evidence type="ECO:0000313" key="13">
    <source>
        <dbReference type="Proteomes" id="UP000253507"/>
    </source>
</evidence>
<feature type="transmembrane region" description="Helical" evidence="10">
    <location>
        <begin position="35"/>
        <end position="56"/>
    </location>
</feature>
<dbReference type="OrthoDB" id="4198152at2"/>
<dbReference type="AlphaFoldDB" id="A0A367ED74"/>
<dbReference type="SMART" id="SM00387">
    <property type="entry name" value="HATPase_c"/>
    <property type="match status" value="1"/>
</dbReference>
<keyword evidence="13" id="KW-1185">Reference proteome</keyword>
<evidence type="ECO:0000256" key="4">
    <source>
        <dbReference type="ARBA" id="ARBA00022679"/>
    </source>
</evidence>
<proteinExistence type="predicted"/>
<dbReference type="PANTHER" id="PTHR24421">
    <property type="entry name" value="NITRATE/NITRITE SENSOR PROTEIN NARX-RELATED"/>
    <property type="match status" value="1"/>
</dbReference>
<keyword evidence="10" id="KW-0812">Transmembrane</keyword>
<dbReference type="Gene3D" id="1.20.5.1930">
    <property type="match status" value="1"/>
</dbReference>
<feature type="transmembrane region" description="Helical" evidence="10">
    <location>
        <begin position="152"/>
        <end position="172"/>
    </location>
</feature>
<evidence type="ECO:0000256" key="1">
    <source>
        <dbReference type="ARBA" id="ARBA00000085"/>
    </source>
</evidence>
<dbReference type="Pfam" id="PF02518">
    <property type="entry name" value="HATPase_c"/>
    <property type="match status" value="1"/>
</dbReference>
<dbReference type="Proteomes" id="UP000253507">
    <property type="component" value="Unassembled WGS sequence"/>
</dbReference>
<evidence type="ECO:0000313" key="12">
    <source>
        <dbReference type="EMBL" id="RCG15913.1"/>
    </source>
</evidence>
<dbReference type="InterPro" id="IPR011712">
    <property type="entry name" value="Sig_transdc_His_kin_sub3_dim/P"/>
</dbReference>
<keyword evidence="8" id="KW-0902">Two-component regulatory system</keyword>
<evidence type="ECO:0000256" key="7">
    <source>
        <dbReference type="ARBA" id="ARBA00022840"/>
    </source>
</evidence>
<evidence type="ECO:0000256" key="8">
    <source>
        <dbReference type="ARBA" id="ARBA00023012"/>
    </source>
</evidence>
<feature type="domain" description="Histidine kinase/HSP90-like ATPase" evidence="11">
    <location>
        <begin position="350"/>
        <end position="439"/>
    </location>
</feature>
<gene>
    <name evidence="12" type="ORF">DQ392_22915</name>
</gene>
<evidence type="ECO:0000256" key="10">
    <source>
        <dbReference type="SAM" id="Phobius"/>
    </source>
</evidence>
<sequence length="442" mass="46179">MRSDTGAAEVAGGGVWQALAGGPRAFLGSAWPLRAVGYLLAGGVLGVGWFFLALALAVAGVLLLPVGVGVVALACVPVSAAGLAALERRRLRWLQPGALPSPHEPDDAEGPEPSGGPVRRVLRRLWRRTATPATWIEFGFALPHAVLSLVDLLVAVAGIGLVVSQPLALLLVGNGEQVMYGEHVVLTEPGQVVPWLLLTPVLAVLVSYVCAGLAGVRAALARAVLVGPRRERELDARLTEVTASRARLADAFALERRRIERDLHDGAQQRLTGLIMTLGLAKLDADPALVADAQDEARAVLAELRELVHGMHPSVLTDRGLGAAVEALAERSPVPVEVDVRLVAGRPDEAVEAAAYFAVAEALANVAKHSGASRATVTVRAGSALVVEVHDDGRGGADPRRGTGLTGLADRLAVHEGRLRLSSPEGGPTLLRMELPYRPGRG</sequence>
<dbReference type="GO" id="GO:0016020">
    <property type="term" value="C:membrane"/>
    <property type="evidence" value="ECO:0007669"/>
    <property type="project" value="InterPro"/>
</dbReference>
<keyword evidence="7" id="KW-0067">ATP-binding</keyword>
<dbReference type="GO" id="GO:0000155">
    <property type="term" value="F:phosphorelay sensor kinase activity"/>
    <property type="evidence" value="ECO:0007669"/>
    <property type="project" value="InterPro"/>
</dbReference>
<organism evidence="12 13">
    <name type="scientific">Streptomyces reniochalinae</name>
    <dbReference type="NCBI Taxonomy" id="2250578"/>
    <lineage>
        <taxon>Bacteria</taxon>
        <taxon>Bacillati</taxon>
        <taxon>Actinomycetota</taxon>
        <taxon>Actinomycetes</taxon>
        <taxon>Kitasatosporales</taxon>
        <taxon>Streptomycetaceae</taxon>
        <taxon>Streptomyces</taxon>
    </lineage>
</organism>
<dbReference type="EC" id="2.7.13.3" evidence="2"/>
<keyword evidence="6 12" id="KW-0418">Kinase</keyword>
<dbReference type="SUPFAM" id="SSF55874">
    <property type="entry name" value="ATPase domain of HSP90 chaperone/DNA topoisomerase II/histidine kinase"/>
    <property type="match status" value="1"/>
</dbReference>
<dbReference type="PANTHER" id="PTHR24421:SF10">
    <property type="entry name" value="NITRATE_NITRITE SENSOR PROTEIN NARQ"/>
    <property type="match status" value="1"/>
</dbReference>
<feature type="region of interest" description="Disordered" evidence="9">
    <location>
        <begin position="97"/>
        <end position="116"/>
    </location>
</feature>
<dbReference type="Pfam" id="PF07730">
    <property type="entry name" value="HisKA_3"/>
    <property type="match status" value="1"/>
</dbReference>
<keyword evidence="3" id="KW-0597">Phosphoprotein</keyword>
<dbReference type="GO" id="GO:0005524">
    <property type="term" value="F:ATP binding"/>
    <property type="evidence" value="ECO:0007669"/>
    <property type="project" value="UniProtKB-KW"/>
</dbReference>
<feature type="transmembrane region" description="Helical" evidence="10">
    <location>
        <begin position="62"/>
        <end position="86"/>
    </location>
</feature>
<dbReference type="InterPro" id="IPR036890">
    <property type="entry name" value="HATPase_C_sf"/>
</dbReference>
<comment type="catalytic activity">
    <reaction evidence="1">
        <text>ATP + protein L-histidine = ADP + protein N-phospho-L-histidine.</text>
        <dbReference type="EC" id="2.7.13.3"/>
    </reaction>
</comment>
<dbReference type="InterPro" id="IPR003594">
    <property type="entry name" value="HATPase_dom"/>
</dbReference>
<dbReference type="InterPro" id="IPR050482">
    <property type="entry name" value="Sensor_HK_TwoCompSys"/>
</dbReference>
<dbReference type="GO" id="GO:0046983">
    <property type="term" value="F:protein dimerization activity"/>
    <property type="evidence" value="ECO:0007669"/>
    <property type="project" value="InterPro"/>
</dbReference>
<dbReference type="Pfam" id="PF13796">
    <property type="entry name" value="Sensor"/>
    <property type="match status" value="1"/>
</dbReference>
<evidence type="ECO:0000256" key="2">
    <source>
        <dbReference type="ARBA" id="ARBA00012438"/>
    </source>
</evidence>